<proteinExistence type="inferred from homology"/>
<dbReference type="GO" id="GO:0047617">
    <property type="term" value="F:fatty acyl-CoA hydrolase activity"/>
    <property type="evidence" value="ECO:0007669"/>
    <property type="project" value="InterPro"/>
</dbReference>
<dbReference type="Pfam" id="PF03061">
    <property type="entry name" value="4HBT"/>
    <property type="match status" value="1"/>
</dbReference>
<evidence type="ECO:0000259" key="2">
    <source>
        <dbReference type="Pfam" id="PF03061"/>
    </source>
</evidence>
<protein>
    <submittedName>
        <fullName evidence="3">PaaI thioesterase family protein</fullName>
    </submittedName>
</protein>
<reference evidence="3" key="1">
    <citation type="journal article" date="2023" name="Mol. Phylogenet. Evol.">
        <title>Genome-scale phylogeny and comparative genomics of the fungal order Sordariales.</title>
        <authorList>
            <person name="Hensen N."/>
            <person name="Bonometti L."/>
            <person name="Westerberg I."/>
            <person name="Brannstrom I.O."/>
            <person name="Guillou S."/>
            <person name="Cros-Aarteil S."/>
            <person name="Calhoun S."/>
            <person name="Haridas S."/>
            <person name="Kuo A."/>
            <person name="Mondo S."/>
            <person name="Pangilinan J."/>
            <person name="Riley R."/>
            <person name="LaButti K."/>
            <person name="Andreopoulos B."/>
            <person name="Lipzen A."/>
            <person name="Chen C."/>
            <person name="Yan M."/>
            <person name="Daum C."/>
            <person name="Ng V."/>
            <person name="Clum A."/>
            <person name="Steindorff A."/>
            <person name="Ohm R.A."/>
            <person name="Martin F."/>
            <person name="Silar P."/>
            <person name="Natvig D.O."/>
            <person name="Lalanne C."/>
            <person name="Gautier V."/>
            <person name="Ament-Velasquez S.L."/>
            <person name="Kruys A."/>
            <person name="Hutchinson M.I."/>
            <person name="Powell A.J."/>
            <person name="Barry K."/>
            <person name="Miller A.N."/>
            <person name="Grigoriev I.V."/>
            <person name="Debuchy R."/>
            <person name="Gladieux P."/>
            <person name="Hiltunen Thoren M."/>
            <person name="Johannesson H."/>
        </authorList>
    </citation>
    <scope>NUCLEOTIDE SEQUENCE</scope>
    <source>
        <strain evidence="3">PSN293</strain>
    </source>
</reference>
<dbReference type="SUPFAM" id="SSF54637">
    <property type="entry name" value="Thioesterase/thiol ester dehydrase-isomerase"/>
    <property type="match status" value="1"/>
</dbReference>
<evidence type="ECO:0000313" key="4">
    <source>
        <dbReference type="Proteomes" id="UP001301769"/>
    </source>
</evidence>
<dbReference type="InterPro" id="IPR039298">
    <property type="entry name" value="ACOT13"/>
</dbReference>
<dbReference type="PANTHER" id="PTHR21660">
    <property type="entry name" value="THIOESTERASE SUPERFAMILY MEMBER-RELATED"/>
    <property type="match status" value="1"/>
</dbReference>
<dbReference type="InterPro" id="IPR006683">
    <property type="entry name" value="Thioestr_dom"/>
</dbReference>
<dbReference type="AlphaFoldDB" id="A0AAN7BAH8"/>
<organism evidence="3 4">
    <name type="scientific">Rhypophila decipiens</name>
    <dbReference type="NCBI Taxonomy" id="261697"/>
    <lineage>
        <taxon>Eukaryota</taxon>
        <taxon>Fungi</taxon>
        <taxon>Dikarya</taxon>
        <taxon>Ascomycota</taxon>
        <taxon>Pezizomycotina</taxon>
        <taxon>Sordariomycetes</taxon>
        <taxon>Sordariomycetidae</taxon>
        <taxon>Sordariales</taxon>
        <taxon>Naviculisporaceae</taxon>
        <taxon>Rhypophila</taxon>
    </lineage>
</organism>
<comment type="caution">
    <text evidence="3">The sequence shown here is derived from an EMBL/GenBank/DDBJ whole genome shotgun (WGS) entry which is preliminary data.</text>
</comment>
<sequence>MMRRSIISKIASGRPASCTALRSFSHTISRLSRATSSPLAVSKFVDIVLGSFLRQSGLEKTLLQPLKLLNSDNKTMRPSGLRNVQAEPGRVTFELIIDHRHTNRLNILHGGTIASMVDFGGSLAVASMGLYSTGVSTDLNVSYLGSGGVVGDVVKVEARCDKLGKNLAYTSVTFTNDKGELVARGSHTK</sequence>
<evidence type="ECO:0000256" key="1">
    <source>
        <dbReference type="ARBA" id="ARBA00008324"/>
    </source>
</evidence>
<comment type="similarity">
    <text evidence="1">Belongs to the thioesterase PaaI family.</text>
</comment>
<dbReference type="InterPro" id="IPR029069">
    <property type="entry name" value="HotDog_dom_sf"/>
</dbReference>
<accession>A0AAN7BAH8</accession>
<gene>
    <name evidence="3" type="ORF">QBC37DRAFT_415904</name>
</gene>
<dbReference type="FunFam" id="3.10.129.10:FF:000033">
    <property type="entry name" value="acyl-coenzyme A thioesterase 13"/>
    <property type="match status" value="1"/>
</dbReference>
<dbReference type="CDD" id="cd03443">
    <property type="entry name" value="PaaI_thioesterase"/>
    <property type="match status" value="1"/>
</dbReference>
<keyword evidence="4" id="KW-1185">Reference proteome</keyword>
<feature type="domain" description="Thioesterase" evidence="2">
    <location>
        <begin position="106"/>
        <end position="183"/>
    </location>
</feature>
<evidence type="ECO:0000313" key="3">
    <source>
        <dbReference type="EMBL" id="KAK4216848.1"/>
    </source>
</evidence>
<reference evidence="3" key="2">
    <citation type="submission" date="2023-05" db="EMBL/GenBank/DDBJ databases">
        <authorList>
            <consortium name="Lawrence Berkeley National Laboratory"/>
            <person name="Steindorff A."/>
            <person name="Hensen N."/>
            <person name="Bonometti L."/>
            <person name="Westerberg I."/>
            <person name="Brannstrom I.O."/>
            <person name="Guillou S."/>
            <person name="Cros-Aarteil S."/>
            <person name="Calhoun S."/>
            <person name="Haridas S."/>
            <person name="Kuo A."/>
            <person name="Mondo S."/>
            <person name="Pangilinan J."/>
            <person name="Riley R."/>
            <person name="Labutti K."/>
            <person name="Andreopoulos B."/>
            <person name="Lipzen A."/>
            <person name="Chen C."/>
            <person name="Yanf M."/>
            <person name="Daum C."/>
            <person name="Ng V."/>
            <person name="Clum A."/>
            <person name="Ohm R."/>
            <person name="Martin F."/>
            <person name="Silar P."/>
            <person name="Natvig D."/>
            <person name="Lalanne C."/>
            <person name="Gautier V."/>
            <person name="Ament-Velasquez S.L."/>
            <person name="Kruys A."/>
            <person name="Hutchinson M.I."/>
            <person name="Powell A.J."/>
            <person name="Barry K."/>
            <person name="Miller A.N."/>
            <person name="Grigoriev I.V."/>
            <person name="Debuchy R."/>
            <person name="Gladieux P."/>
            <person name="Thoren M.H."/>
            <person name="Johannesson H."/>
        </authorList>
    </citation>
    <scope>NUCLEOTIDE SEQUENCE</scope>
    <source>
        <strain evidence="3">PSN293</strain>
    </source>
</reference>
<dbReference type="PANTHER" id="PTHR21660:SF57">
    <property type="entry name" value="PAAI THIOESTERASE"/>
    <property type="match status" value="1"/>
</dbReference>
<dbReference type="Proteomes" id="UP001301769">
    <property type="component" value="Unassembled WGS sequence"/>
</dbReference>
<name>A0AAN7BAH8_9PEZI</name>
<dbReference type="EMBL" id="MU858064">
    <property type="protein sequence ID" value="KAK4216848.1"/>
    <property type="molecule type" value="Genomic_DNA"/>
</dbReference>
<dbReference type="Gene3D" id="3.10.129.10">
    <property type="entry name" value="Hotdog Thioesterase"/>
    <property type="match status" value="1"/>
</dbReference>